<dbReference type="SUPFAM" id="SSF90123">
    <property type="entry name" value="ABC transporter transmembrane region"/>
    <property type="match status" value="1"/>
</dbReference>
<keyword evidence="2 7" id="KW-0812">Transmembrane</keyword>
<reference evidence="11" key="1">
    <citation type="journal article" date="2019" name="Int. J. Syst. Evol. Microbiol.">
        <title>The Global Catalogue of Microorganisms (GCM) 10K type strain sequencing project: providing services to taxonomists for standard genome sequencing and annotation.</title>
        <authorList>
            <consortium name="The Broad Institute Genomics Platform"/>
            <consortium name="The Broad Institute Genome Sequencing Center for Infectious Disease"/>
            <person name="Wu L."/>
            <person name="Ma J."/>
        </authorList>
    </citation>
    <scope>NUCLEOTIDE SEQUENCE [LARGE SCALE GENOMIC DNA]</scope>
    <source>
        <strain evidence="11">CAIM 431</strain>
    </source>
</reference>
<dbReference type="PROSITE" id="PS00211">
    <property type="entry name" value="ABC_TRANSPORTER_1"/>
    <property type="match status" value="1"/>
</dbReference>
<sequence>MLVRLINRYIKPYWGLVGIVLLLQLIAVIASLYLPNLNARIIDQGVARGDTHYIWVHGGWMLAVSLVQIAAQICAVWFGARAAMQVGRDIRAAIFSRVLSFSAREVNQFGAPSLITRTTNDVQQVQQLVLMTLVMMVSAPITMAGGVFMAVREDAGMSWLILAAVALLGAGVVLLISRVTPLFQAMQDRIDALNRVLREQITGIRVVRAFVREPHEAARFERTNAELTDVATSVGRHMAAMFPFVMFVMNLGSVGVMWFGGHRIMDGHIQVGQLTAFLTYLMQILMSVMMATMMMIMVPRAAVCAKRIMEVLDTSSSVVPPTRGVTELGSSDGGGIGRLDFRDVEFTYPGAEEPVLSDISFAMEPGRTTAIIGSTGSGKSTLVNLIPRLFDATGGTVLVDGTDVRELDPDTLWAEIGLVPQKPYLFTGTVASNLRYGKPDATDEELWAALRTAQAEDFVREMDGQLEAPIAQGGTNVSGGQRQRLSIARALVKKPGIYVFDDSFSALDVATDARLRAALARQTAEAATLIVAQRVSTIRTADQILVLEHGRIVGRGTHDELLQTCPTYVEIVDSQLSAEEAA</sequence>
<dbReference type="Pfam" id="PF00664">
    <property type="entry name" value="ABC_membrane"/>
    <property type="match status" value="1"/>
</dbReference>
<feature type="transmembrane region" description="Helical" evidence="7">
    <location>
        <begin position="280"/>
        <end position="299"/>
    </location>
</feature>
<dbReference type="PROSITE" id="PS50929">
    <property type="entry name" value="ABC_TM1F"/>
    <property type="match status" value="1"/>
</dbReference>
<protein>
    <submittedName>
        <fullName evidence="10">ABC transporter ATP-binding protein</fullName>
    </submittedName>
</protein>
<organism evidence="10 11">
    <name type="scientific">Luteococcus peritonei</name>
    <dbReference type="NCBI Taxonomy" id="88874"/>
    <lineage>
        <taxon>Bacteria</taxon>
        <taxon>Bacillati</taxon>
        <taxon>Actinomycetota</taxon>
        <taxon>Actinomycetes</taxon>
        <taxon>Propionibacteriales</taxon>
        <taxon>Propionibacteriaceae</taxon>
        <taxon>Luteococcus</taxon>
    </lineage>
</organism>
<dbReference type="InterPro" id="IPR027417">
    <property type="entry name" value="P-loop_NTPase"/>
</dbReference>
<dbReference type="SUPFAM" id="SSF52540">
    <property type="entry name" value="P-loop containing nucleoside triphosphate hydrolases"/>
    <property type="match status" value="1"/>
</dbReference>
<dbReference type="InterPro" id="IPR017871">
    <property type="entry name" value="ABC_transporter-like_CS"/>
</dbReference>
<name>A0ABW4RWZ7_9ACTN</name>
<evidence type="ECO:0000256" key="3">
    <source>
        <dbReference type="ARBA" id="ARBA00022741"/>
    </source>
</evidence>
<feature type="domain" description="ABC transmembrane type-1" evidence="9">
    <location>
        <begin position="19"/>
        <end position="300"/>
    </location>
</feature>
<evidence type="ECO:0000256" key="1">
    <source>
        <dbReference type="ARBA" id="ARBA00004651"/>
    </source>
</evidence>
<keyword evidence="3" id="KW-0547">Nucleotide-binding</keyword>
<feature type="transmembrane region" description="Helical" evidence="7">
    <location>
        <begin position="240"/>
        <end position="260"/>
    </location>
</feature>
<feature type="domain" description="ABC transporter" evidence="8">
    <location>
        <begin position="339"/>
        <end position="574"/>
    </location>
</feature>
<dbReference type="Gene3D" id="3.40.50.300">
    <property type="entry name" value="P-loop containing nucleotide triphosphate hydrolases"/>
    <property type="match status" value="1"/>
</dbReference>
<evidence type="ECO:0000313" key="10">
    <source>
        <dbReference type="EMBL" id="MFD1890589.1"/>
    </source>
</evidence>
<evidence type="ECO:0000313" key="11">
    <source>
        <dbReference type="Proteomes" id="UP001597326"/>
    </source>
</evidence>
<dbReference type="RefSeq" id="WP_343873783.1">
    <property type="nucleotide sequence ID" value="NZ_BAAAIX010000020.1"/>
</dbReference>
<proteinExistence type="predicted"/>
<gene>
    <name evidence="10" type="ORF">ACFSCS_10425</name>
</gene>
<feature type="transmembrane region" description="Helical" evidence="7">
    <location>
        <begin position="128"/>
        <end position="151"/>
    </location>
</feature>
<comment type="caution">
    <text evidence="10">The sequence shown here is derived from an EMBL/GenBank/DDBJ whole genome shotgun (WGS) entry which is preliminary data.</text>
</comment>
<evidence type="ECO:0000256" key="6">
    <source>
        <dbReference type="ARBA" id="ARBA00023136"/>
    </source>
</evidence>
<dbReference type="InterPro" id="IPR039421">
    <property type="entry name" value="Type_1_exporter"/>
</dbReference>
<dbReference type="InterPro" id="IPR003593">
    <property type="entry name" value="AAA+_ATPase"/>
</dbReference>
<evidence type="ECO:0000256" key="2">
    <source>
        <dbReference type="ARBA" id="ARBA00022692"/>
    </source>
</evidence>
<dbReference type="PROSITE" id="PS50893">
    <property type="entry name" value="ABC_TRANSPORTER_2"/>
    <property type="match status" value="1"/>
</dbReference>
<dbReference type="InterPro" id="IPR036640">
    <property type="entry name" value="ABC1_TM_sf"/>
</dbReference>
<keyword evidence="5 7" id="KW-1133">Transmembrane helix</keyword>
<evidence type="ECO:0000256" key="4">
    <source>
        <dbReference type="ARBA" id="ARBA00022840"/>
    </source>
</evidence>
<dbReference type="InterPro" id="IPR003439">
    <property type="entry name" value="ABC_transporter-like_ATP-bd"/>
</dbReference>
<feature type="transmembrane region" description="Helical" evidence="7">
    <location>
        <begin position="12"/>
        <end position="34"/>
    </location>
</feature>
<dbReference type="InterPro" id="IPR011527">
    <property type="entry name" value="ABC1_TM_dom"/>
</dbReference>
<dbReference type="EMBL" id="JBHUFZ010000023">
    <property type="protein sequence ID" value="MFD1890589.1"/>
    <property type="molecule type" value="Genomic_DNA"/>
</dbReference>
<dbReference type="PANTHER" id="PTHR43394">
    <property type="entry name" value="ATP-DEPENDENT PERMEASE MDL1, MITOCHONDRIAL"/>
    <property type="match status" value="1"/>
</dbReference>
<evidence type="ECO:0000256" key="7">
    <source>
        <dbReference type="SAM" id="Phobius"/>
    </source>
</evidence>
<feature type="transmembrane region" description="Helical" evidence="7">
    <location>
        <begin position="157"/>
        <end position="176"/>
    </location>
</feature>
<comment type="subcellular location">
    <subcellularLocation>
        <location evidence="1">Cell membrane</location>
        <topology evidence="1">Multi-pass membrane protein</topology>
    </subcellularLocation>
</comment>
<dbReference type="Proteomes" id="UP001597326">
    <property type="component" value="Unassembled WGS sequence"/>
</dbReference>
<dbReference type="PANTHER" id="PTHR43394:SF1">
    <property type="entry name" value="ATP-BINDING CASSETTE SUB-FAMILY B MEMBER 10, MITOCHONDRIAL"/>
    <property type="match status" value="1"/>
</dbReference>
<dbReference type="CDD" id="cd18548">
    <property type="entry name" value="ABC_6TM_Tm287_like"/>
    <property type="match status" value="1"/>
</dbReference>
<evidence type="ECO:0000256" key="5">
    <source>
        <dbReference type="ARBA" id="ARBA00022989"/>
    </source>
</evidence>
<feature type="transmembrane region" description="Helical" evidence="7">
    <location>
        <begin position="54"/>
        <end position="78"/>
    </location>
</feature>
<keyword evidence="6 7" id="KW-0472">Membrane</keyword>
<evidence type="ECO:0000259" key="9">
    <source>
        <dbReference type="PROSITE" id="PS50929"/>
    </source>
</evidence>
<dbReference type="Gene3D" id="1.20.1560.10">
    <property type="entry name" value="ABC transporter type 1, transmembrane domain"/>
    <property type="match status" value="1"/>
</dbReference>
<keyword evidence="4 10" id="KW-0067">ATP-binding</keyword>
<dbReference type="GO" id="GO:0005524">
    <property type="term" value="F:ATP binding"/>
    <property type="evidence" value="ECO:0007669"/>
    <property type="project" value="UniProtKB-KW"/>
</dbReference>
<dbReference type="SMART" id="SM00382">
    <property type="entry name" value="AAA"/>
    <property type="match status" value="1"/>
</dbReference>
<keyword evidence="11" id="KW-1185">Reference proteome</keyword>
<evidence type="ECO:0000259" key="8">
    <source>
        <dbReference type="PROSITE" id="PS50893"/>
    </source>
</evidence>
<accession>A0ABW4RWZ7</accession>
<dbReference type="Pfam" id="PF00005">
    <property type="entry name" value="ABC_tran"/>
    <property type="match status" value="1"/>
</dbReference>